<evidence type="ECO:0000256" key="2">
    <source>
        <dbReference type="ARBA" id="ARBA00023004"/>
    </source>
</evidence>
<dbReference type="GO" id="GO:0046872">
    <property type="term" value="F:metal ion binding"/>
    <property type="evidence" value="ECO:0007669"/>
    <property type="project" value="UniProtKB-KW"/>
</dbReference>
<evidence type="ECO:0000256" key="1">
    <source>
        <dbReference type="ARBA" id="ARBA00022723"/>
    </source>
</evidence>
<dbReference type="InterPro" id="IPR009051">
    <property type="entry name" value="Helical_ferredxn"/>
</dbReference>
<accession>A0A1V1P5W7</accession>
<organism evidence="5 6">
    <name type="scientific">Candidatus Magnetoglobus multicellularis str. Araruama</name>
    <dbReference type="NCBI Taxonomy" id="890399"/>
    <lineage>
        <taxon>Bacteria</taxon>
        <taxon>Pseudomonadati</taxon>
        <taxon>Thermodesulfobacteriota</taxon>
        <taxon>Desulfobacteria</taxon>
        <taxon>Desulfobacterales</taxon>
        <taxon>Desulfobacteraceae</taxon>
        <taxon>Candidatus Magnetoglobus</taxon>
    </lineage>
</organism>
<evidence type="ECO:0000313" key="5">
    <source>
        <dbReference type="EMBL" id="ETR70210.1"/>
    </source>
</evidence>
<dbReference type="GO" id="GO:0051536">
    <property type="term" value="F:iron-sulfur cluster binding"/>
    <property type="evidence" value="ECO:0007669"/>
    <property type="project" value="UniProtKB-KW"/>
</dbReference>
<reference evidence="6" key="1">
    <citation type="submission" date="2012-11" db="EMBL/GenBank/DDBJ databases">
        <authorList>
            <person name="Lucero-Rivera Y.E."/>
            <person name="Tovar-Ramirez D."/>
        </authorList>
    </citation>
    <scope>NUCLEOTIDE SEQUENCE [LARGE SCALE GENOMIC DNA]</scope>
    <source>
        <strain evidence="6">Araruama</strain>
    </source>
</reference>
<sequence length="342" mass="37840">MDNIAIKIVLSSFLFLGTGQALPEAKTVLILAWGLNQVQMQSPAHSLADVEFNQGWANANKCARAIAEKVRQFGVKALHMPAGFPFETERWPNSIWLTSDKIFAVEGGLGHMGINRLVLHPEKGAAMILGSVLIDQECDAYDKPMNYNPCIECGLCLSACPVGAVKKDGFNFMACYTHNYRERLGGFQNWIEQIVVSKSTSDYRKRVSDTETITMWQNLAIGPQTRCDRCMAVCPAGEIAIGSYVEDRKGYINHVVKPFADKEEAIYVVPDSDAHHHVAKHFPNKTIKTVSNGTRLSSAKSFLNNLTKTFQSGQAKGLDATYHFTFTGQENLAGTVEIKNKF</sequence>
<dbReference type="AlphaFoldDB" id="A0A1V1P5W7"/>
<dbReference type="InterPro" id="IPR017900">
    <property type="entry name" value="4Fe4S_Fe_S_CS"/>
</dbReference>
<keyword evidence="3" id="KW-0411">Iron-sulfur</keyword>
<dbReference type="SUPFAM" id="SSF46548">
    <property type="entry name" value="alpha-helical ferredoxin"/>
    <property type="match status" value="1"/>
</dbReference>
<name>A0A1V1P5W7_9BACT</name>
<proteinExistence type="predicted"/>
<dbReference type="InterPro" id="IPR017896">
    <property type="entry name" value="4Fe4S_Fe-S-bd"/>
</dbReference>
<dbReference type="PROSITE" id="PS51379">
    <property type="entry name" value="4FE4S_FER_2"/>
    <property type="match status" value="1"/>
</dbReference>
<evidence type="ECO:0000256" key="3">
    <source>
        <dbReference type="ARBA" id="ARBA00023014"/>
    </source>
</evidence>
<dbReference type="PANTHER" id="PTHR42827:SF1">
    <property type="entry name" value="IRON-SULFUR CLUSTER-BINDING PROTEIN"/>
    <property type="match status" value="1"/>
</dbReference>
<gene>
    <name evidence="5" type="ORF">OMM_03408</name>
</gene>
<evidence type="ECO:0000313" key="6">
    <source>
        <dbReference type="Proteomes" id="UP000189670"/>
    </source>
</evidence>
<dbReference type="Pfam" id="PF00037">
    <property type="entry name" value="Fer4"/>
    <property type="match status" value="1"/>
</dbReference>
<dbReference type="PANTHER" id="PTHR42827">
    <property type="entry name" value="IRON-SULFUR CLUSTER-BINDING PROTEIN-RELATED"/>
    <property type="match status" value="1"/>
</dbReference>
<comment type="caution">
    <text evidence="5">The sequence shown here is derived from an EMBL/GenBank/DDBJ whole genome shotgun (WGS) entry which is preliminary data.</text>
</comment>
<evidence type="ECO:0000259" key="4">
    <source>
        <dbReference type="PROSITE" id="PS51379"/>
    </source>
</evidence>
<feature type="domain" description="4Fe-4S ferredoxin-type" evidence="4">
    <location>
        <begin position="141"/>
        <end position="170"/>
    </location>
</feature>
<dbReference type="Proteomes" id="UP000189670">
    <property type="component" value="Unassembled WGS sequence"/>
</dbReference>
<dbReference type="Gene3D" id="1.10.1060.10">
    <property type="entry name" value="Alpha-helical ferredoxin"/>
    <property type="match status" value="1"/>
</dbReference>
<keyword evidence="2" id="KW-0408">Iron</keyword>
<dbReference type="EMBL" id="ATBP01000465">
    <property type="protein sequence ID" value="ETR70210.1"/>
    <property type="molecule type" value="Genomic_DNA"/>
</dbReference>
<protein>
    <submittedName>
        <fullName evidence="5">4Fe-4S ferredoxin iron-sulfur binding domain-containing protein</fullName>
    </submittedName>
</protein>
<keyword evidence="1" id="KW-0479">Metal-binding</keyword>
<dbReference type="PROSITE" id="PS00198">
    <property type="entry name" value="4FE4S_FER_1"/>
    <property type="match status" value="1"/>
</dbReference>